<evidence type="ECO:0000313" key="1">
    <source>
        <dbReference type="EMBL" id="RPA95270.1"/>
    </source>
</evidence>
<organism evidence="1 2">
    <name type="scientific">Choiromyces venosus 120613-1</name>
    <dbReference type="NCBI Taxonomy" id="1336337"/>
    <lineage>
        <taxon>Eukaryota</taxon>
        <taxon>Fungi</taxon>
        <taxon>Dikarya</taxon>
        <taxon>Ascomycota</taxon>
        <taxon>Pezizomycotina</taxon>
        <taxon>Pezizomycetes</taxon>
        <taxon>Pezizales</taxon>
        <taxon>Tuberaceae</taxon>
        <taxon>Choiromyces</taxon>
    </lineage>
</organism>
<protein>
    <submittedName>
        <fullName evidence="1">Uncharacterized protein</fullName>
    </submittedName>
</protein>
<dbReference type="Gene3D" id="1.25.40.20">
    <property type="entry name" value="Ankyrin repeat-containing domain"/>
    <property type="match status" value="1"/>
</dbReference>
<proteinExistence type="predicted"/>
<dbReference type="Pfam" id="PF12796">
    <property type="entry name" value="Ank_2"/>
    <property type="match status" value="1"/>
</dbReference>
<reference evidence="1 2" key="1">
    <citation type="journal article" date="2018" name="Nat. Ecol. Evol.">
        <title>Pezizomycetes genomes reveal the molecular basis of ectomycorrhizal truffle lifestyle.</title>
        <authorList>
            <person name="Murat C."/>
            <person name="Payen T."/>
            <person name="Noel B."/>
            <person name="Kuo A."/>
            <person name="Morin E."/>
            <person name="Chen J."/>
            <person name="Kohler A."/>
            <person name="Krizsan K."/>
            <person name="Balestrini R."/>
            <person name="Da Silva C."/>
            <person name="Montanini B."/>
            <person name="Hainaut M."/>
            <person name="Levati E."/>
            <person name="Barry K.W."/>
            <person name="Belfiori B."/>
            <person name="Cichocki N."/>
            <person name="Clum A."/>
            <person name="Dockter R.B."/>
            <person name="Fauchery L."/>
            <person name="Guy J."/>
            <person name="Iotti M."/>
            <person name="Le Tacon F."/>
            <person name="Lindquist E.A."/>
            <person name="Lipzen A."/>
            <person name="Malagnac F."/>
            <person name="Mello A."/>
            <person name="Molinier V."/>
            <person name="Miyauchi S."/>
            <person name="Poulain J."/>
            <person name="Riccioni C."/>
            <person name="Rubini A."/>
            <person name="Sitrit Y."/>
            <person name="Splivallo R."/>
            <person name="Traeger S."/>
            <person name="Wang M."/>
            <person name="Zifcakova L."/>
            <person name="Wipf D."/>
            <person name="Zambonelli A."/>
            <person name="Paolocci F."/>
            <person name="Nowrousian M."/>
            <person name="Ottonello S."/>
            <person name="Baldrian P."/>
            <person name="Spatafora J.W."/>
            <person name="Henrissat B."/>
            <person name="Nagy L.G."/>
            <person name="Aury J.M."/>
            <person name="Wincker P."/>
            <person name="Grigoriev I.V."/>
            <person name="Bonfante P."/>
            <person name="Martin F.M."/>
        </authorList>
    </citation>
    <scope>NUCLEOTIDE SEQUENCE [LARGE SCALE GENOMIC DNA]</scope>
    <source>
        <strain evidence="1 2">120613-1</strain>
    </source>
</reference>
<gene>
    <name evidence="1" type="ORF">L873DRAFT_1335132</name>
</gene>
<dbReference type="SUPFAM" id="SSF48403">
    <property type="entry name" value="Ankyrin repeat"/>
    <property type="match status" value="1"/>
</dbReference>
<dbReference type="AlphaFoldDB" id="A0A3N4JFU3"/>
<name>A0A3N4JFU3_9PEZI</name>
<dbReference type="InterPro" id="IPR036770">
    <property type="entry name" value="Ankyrin_rpt-contain_sf"/>
</dbReference>
<keyword evidence="2" id="KW-1185">Reference proteome</keyword>
<sequence length="203" mass="22604">MSTLVNCCQGLITVDKEASTVRLIHFTLQEYLSAHPDIFSSPHLAMAEICLTYLNSRQVKALSTAPSPDTQSAPFLQYCSVYWGVHAKRELADSARSFALEVLKGHYGQISTKLLLAQAKNFYPWDYDTLSPFSGLHCASFFGIAEVVVGLIKMECYDINEEDFLGGGPLAWAARNGHEKVVKILLRQEEVNPDKPNNRGIQH</sequence>
<accession>A0A3N4JFU3</accession>
<dbReference type="Proteomes" id="UP000276215">
    <property type="component" value="Unassembled WGS sequence"/>
</dbReference>
<dbReference type="OrthoDB" id="195446at2759"/>
<evidence type="ECO:0000313" key="2">
    <source>
        <dbReference type="Proteomes" id="UP000276215"/>
    </source>
</evidence>
<dbReference type="InterPro" id="IPR002110">
    <property type="entry name" value="Ankyrin_rpt"/>
</dbReference>
<dbReference type="EMBL" id="ML120428">
    <property type="protein sequence ID" value="RPA95270.1"/>
    <property type="molecule type" value="Genomic_DNA"/>
</dbReference>